<accession>A0ACC1N9R3</accession>
<sequence>MAQAASSIPPEDSPSDELPQNTPPRCCWDGLAASLHAVRRHERFSSMKKYSLAPNPVLQVDNAVIALPLTDHGVELIKQACGYEDSPDLNTDVGHVWRLSTDQFRLLNPVWTSFLGTMLDDVRKGLSMTSPVDAQLCELLLYGQGASYRLRNYAAEGGGVAAMVAVYLPSAHEGGRVRVSYANESCIIHTDDSSMFSTVSISWASDVTYEMNGITSGHSLLLTYYIVDRSTIRHSSTINSQQFQNAAIICPKIQLGFYLYPLRNANLRNITDMVMKDLDDWPAGREFPRELVRIFEEILHPRHISNLPPGVRKSAVQWAWEKQHQILYVRIISSRVTSCIDDETMNAVAELINEDIREDADTRSTQWGRFFDGAIGHHGQLKYLQSNLQTVENHLRDTLKLSFRAWKWTAEQYMFRNIPSLCYTDIQFFLDSVAPAKDCSDWVVNCLIPALRVQNDVSLIRLSIRHLLSQSGHENNIEIANKIVLYTCQEAAMGTTEFDYNLRSNHEFRLLIERCLKVGLNDSVIRLLDATWANIAPCHADPGARPLNAEKAGIGSFLKRLGFLLEAHNFPHIYSTREIFRLLIRRYLYVEVPSYPQKLPGWSHKPRGCGCAICAELDTFLQAEDVVTNDFPEENTLHLLSRIRGTLLDRVLIPTPDGERLFRINKVERKEYQQELRSYRKQVSEFESHIKELRGDYLEGLLGEADYRELVMLEQVKGSEGAKQLAKSAAGTGVKRSAREASVSSEPPVKKIIFK</sequence>
<keyword evidence="2" id="KW-1185">Reference proteome</keyword>
<protein>
    <submittedName>
        <fullName evidence="1">Uncharacterized protein</fullName>
    </submittedName>
</protein>
<gene>
    <name evidence="1" type="ORF">NUW58_g8195</name>
</gene>
<evidence type="ECO:0000313" key="1">
    <source>
        <dbReference type="EMBL" id="KAJ2976027.1"/>
    </source>
</evidence>
<reference evidence="1" key="1">
    <citation type="submission" date="2022-10" db="EMBL/GenBank/DDBJ databases">
        <title>Genome Sequence of Xylaria curta.</title>
        <authorList>
            <person name="Buettner E."/>
        </authorList>
    </citation>
    <scope>NUCLEOTIDE SEQUENCE</scope>
    <source>
        <strain evidence="1">Babe10</strain>
    </source>
</reference>
<dbReference type="Proteomes" id="UP001143856">
    <property type="component" value="Unassembled WGS sequence"/>
</dbReference>
<evidence type="ECO:0000313" key="2">
    <source>
        <dbReference type="Proteomes" id="UP001143856"/>
    </source>
</evidence>
<organism evidence="1 2">
    <name type="scientific">Xylaria curta</name>
    <dbReference type="NCBI Taxonomy" id="42375"/>
    <lineage>
        <taxon>Eukaryota</taxon>
        <taxon>Fungi</taxon>
        <taxon>Dikarya</taxon>
        <taxon>Ascomycota</taxon>
        <taxon>Pezizomycotina</taxon>
        <taxon>Sordariomycetes</taxon>
        <taxon>Xylariomycetidae</taxon>
        <taxon>Xylariales</taxon>
        <taxon>Xylariaceae</taxon>
        <taxon>Xylaria</taxon>
    </lineage>
</organism>
<dbReference type="EMBL" id="JAPDGR010002390">
    <property type="protein sequence ID" value="KAJ2976027.1"/>
    <property type="molecule type" value="Genomic_DNA"/>
</dbReference>
<comment type="caution">
    <text evidence="1">The sequence shown here is derived from an EMBL/GenBank/DDBJ whole genome shotgun (WGS) entry which is preliminary data.</text>
</comment>
<proteinExistence type="predicted"/>
<name>A0ACC1N9R3_9PEZI</name>